<reference evidence="3 4" key="1">
    <citation type="journal article" date="2008" name="Nature">
        <title>The genome of Laccaria bicolor provides insights into mycorrhizal symbiosis.</title>
        <authorList>
            <person name="Martin F."/>
            <person name="Aerts A."/>
            <person name="Ahren D."/>
            <person name="Brun A."/>
            <person name="Danchin E.G.J."/>
            <person name="Duchaussoy F."/>
            <person name="Gibon J."/>
            <person name="Kohler A."/>
            <person name="Lindquist E."/>
            <person name="Pereda V."/>
            <person name="Salamov A."/>
            <person name="Shapiro H.J."/>
            <person name="Wuyts J."/>
            <person name="Blaudez D."/>
            <person name="Buee M."/>
            <person name="Brokstein P."/>
            <person name="Canbaeck B."/>
            <person name="Cohen D."/>
            <person name="Courty P.E."/>
            <person name="Coutinho P.M."/>
            <person name="Delaruelle C."/>
            <person name="Detter J.C."/>
            <person name="Deveau A."/>
            <person name="DiFazio S."/>
            <person name="Duplessis S."/>
            <person name="Fraissinet-Tachet L."/>
            <person name="Lucic E."/>
            <person name="Frey-Klett P."/>
            <person name="Fourrey C."/>
            <person name="Feussner I."/>
            <person name="Gay G."/>
            <person name="Grimwood J."/>
            <person name="Hoegger P.J."/>
            <person name="Jain P."/>
            <person name="Kilaru S."/>
            <person name="Labbe J."/>
            <person name="Lin Y.C."/>
            <person name="Legue V."/>
            <person name="Le Tacon F."/>
            <person name="Marmeisse R."/>
            <person name="Melayah D."/>
            <person name="Montanini B."/>
            <person name="Muratet M."/>
            <person name="Nehls U."/>
            <person name="Niculita-Hirzel H."/>
            <person name="Oudot-Le Secq M.P."/>
            <person name="Peter M."/>
            <person name="Quesneville H."/>
            <person name="Rajashekar B."/>
            <person name="Reich M."/>
            <person name="Rouhier N."/>
            <person name="Schmutz J."/>
            <person name="Yin T."/>
            <person name="Chalot M."/>
            <person name="Henrissat B."/>
            <person name="Kuees U."/>
            <person name="Lucas S."/>
            <person name="Van de Peer Y."/>
            <person name="Podila G.K."/>
            <person name="Polle A."/>
            <person name="Pukkila P.J."/>
            <person name="Richardson P.M."/>
            <person name="Rouze P."/>
            <person name="Sanders I.R."/>
            <person name="Stajich J.E."/>
            <person name="Tunlid A."/>
            <person name="Tuskan G."/>
            <person name="Grigoriev I.V."/>
        </authorList>
    </citation>
    <scope>NUCLEOTIDE SEQUENCE [LARGE SCALE GENOMIC DNA]</scope>
    <source>
        <strain evidence="4">S238N-H82 / ATCC MYA-4686</strain>
    </source>
</reference>
<dbReference type="InterPro" id="IPR026820">
    <property type="entry name" value="VioB/RebD_dom"/>
</dbReference>
<feature type="domain" description="Iminophenyl-pyruvate dimer synthase" evidence="2">
    <location>
        <begin position="235"/>
        <end position="433"/>
    </location>
</feature>
<dbReference type="OrthoDB" id="3143730at2759"/>
<dbReference type="InterPro" id="IPR012347">
    <property type="entry name" value="Ferritin-like"/>
</dbReference>
<name>B0CT19_LACBS</name>
<dbReference type="RefSeq" id="XP_001874984.1">
    <property type="nucleotide sequence ID" value="XM_001874949.1"/>
</dbReference>
<accession>B0CT19</accession>
<dbReference type="SMR" id="B0CT19"/>
<dbReference type="Pfam" id="PF12902">
    <property type="entry name" value="Ferritin-like"/>
    <property type="match status" value="1"/>
</dbReference>
<feature type="compositionally biased region" description="Gly residues" evidence="1">
    <location>
        <begin position="185"/>
        <end position="209"/>
    </location>
</feature>
<dbReference type="KEGG" id="lbc:LACBIDRAFT_304963"/>
<dbReference type="PANTHER" id="PTHR34400">
    <property type="match status" value="1"/>
</dbReference>
<gene>
    <name evidence="3" type="ORF">LACBIDRAFT_304963</name>
</gene>
<dbReference type="PANTHER" id="PTHR34400:SF4">
    <property type="entry name" value="MEMBRANE PROTEIN"/>
    <property type="match status" value="1"/>
</dbReference>
<dbReference type="AlphaFoldDB" id="B0CT19"/>
<keyword evidence="4" id="KW-1185">Reference proteome</keyword>
<dbReference type="GeneID" id="6070512"/>
<sequence length="596" mass="64721">MDYDSLSPVQGRGASAIVATSAPVYIPDQDYDVPGEDEGFCDVPDENVEPTVLPATLERAVQAAALEHAVQAAALEPAIQIAALQSAVQFAALEPSVQIEALEPAVLSAALQGAVERAALEPAAQFTALEPEARLTAIKRAILAAALKPDVQAAAYKRMVTFADLKRAGEAARRYGGGKQKDKIGGGGGVSGGGGGAGGNGGGGGGGGAPQIPPLQLPQGPPRHWDYGAMIKRVHAGVMIELSTIPLYLYAMYSIKPTNQAVALQVRATLRSVVEQEMLHLSLAGNLLSALGGSVELYDPRVVPQYPGRMLYGKIPMILEALKTESLGRFMEIESAADGGVLSPMTERDVLASQYTSIGELYEDLITGVRGLPDENFTKNPGAQFCGNRFFGDHLFAINNQSTALRALRTIIEQGEGNLRVDDSHYDVFSKLYSRPQVWDVHQVPDNPKTVDYWNIYRNNYVYRLSLAFDAAYCYLLQTIQRVWHPLEKALHPVLFRNIHGIMSNLLTPLAEILVQQKLGGENVAAPCFNYYALTTAADGSLVPSPRPLRPKYLYRELRLRVREAICAVPEDALEQQRVRLKTIEHYVGENLRPVW</sequence>
<dbReference type="InParanoid" id="B0CT19"/>
<evidence type="ECO:0000256" key="1">
    <source>
        <dbReference type="SAM" id="MobiDB-lite"/>
    </source>
</evidence>
<evidence type="ECO:0000259" key="2">
    <source>
        <dbReference type="Pfam" id="PF12902"/>
    </source>
</evidence>
<dbReference type="Proteomes" id="UP000001194">
    <property type="component" value="Unassembled WGS sequence"/>
</dbReference>
<dbReference type="STRING" id="486041.B0CT19"/>
<feature type="compositionally biased region" description="Basic and acidic residues" evidence="1">
    <location>
        <begin position="174"/>
        <end position="184"/>
    </location>
</feature>
<feature type="region of interest" description="Disordered" evidence="1">
    <location>
        <begin position="174"/>
        <end position="219"/>
    </location>
</feature>
<organism evidence="4">
    <name type="scientific">Laccaria bicolor (strain S238N-H82 / ATCC MYA-4686)</name>
    <name type="common">Bicoloured deceiver</name>
    <name type="synonym">Laccaria laccata var. bicolor</name>
    <dbReference type="NCBI Taxonomy" id="486041"/>
    <lineage>
        <taxon>Eukaryota</taxon>
        <taxon>Fungi</taxon>
        <taxon>Dikarya</taxon>
        <taxon>Basidiomycota</taxon>
        <taxon>Agaricomycotina</taxon>
        <taxon>Agaricomycetes</taxon>
        <taxon>Agaricomycetidae</taxon>
        <taxon>Agaricales</taxon>
        <taxon>Agaricineae</taxon>
        <taxon>Hydnangiaceae</taxon>
        <taxon>Laccaria</taxon>
    </lineage>
</organism>
<proteinExistence type="predicted"/>
<protein>
    <submittedName>
        <fullName evidence="3">Predicted protein</fullName>
    </submittedName>
</protein>
<dbReference type="HOGENOM" id="CLU_445539_0_0_1"/>
<dbReference type="Gene3D" id="1.20.1260.10">
    <property type="match status" value="1"/>
</dbReference>
<dbReference type="EMBL" id="DS547092">
    <property type="protein sequence ID" value="EDR14425.1"/>
    <property type="molecule type" value="Genomic_DNA"/>
</dbReference>
<evidence type="ECO:0000313" key="4">
    <source>
        <dbReference type="Proteomes" id="UP000001194"/>
    </source>
</evidence>
<evidence type="ECO:0000313" key="3">
    <source>
        <dbReference type="EMBL" id="EDR14425.1"/>
    </source>
</evidence>